<keyword evidence="14" id="KW-1185">Reference proteome</keyword>
<evidence type="ECO:0000256" key="9">
    <source>
        <dbReference type="ARBA" id="ARBA00022989"/>
    </source>
</evidence>
<dbReference type="GO" id="GO:0009055">
    <property type="term" value="F:electron transfer activity"/>
    <property type="evidence" value="ECO:0007669"/>
    <property type="project" value="UniProtKB-UniRule"/>
</dbReference>
<evidence type="ECO:0000256" key="5">
    <source>
        <dbReference type="ARBA" id="ARBA00022617"/>
    </source>
</evidence>
<gene>
    <name evidence="13" type="ORF">EAS64_19650</name>
</gene>
<evidence type="ECO:0000313" key="14">
    <source>
        <dbReference type="Proteomes" id="UP000460272"/>
    </source>
</evidence>
<feature type="transmembrane region" description="Helical" evidence="12">
    <location>
        <begin position="101"/>
        <end position="123"/>
    </location>
</feature>
<feature type="transmembrane region" description="Helical" evidence="12">
    <location>
        <begin position="28"/>
        <end position="49"/>
    </location>
</feature>
<comment type="similarity">
    <text evidence="2 12">Belongs to the cytochrome ubiquinol oxidase subunit 1 family.</text>
</comment>
<dbReference type="RefSeq" id="WP_145854651.1">
    <property type="nucleotide sequence ID" value="NZ_RPFW01000003.1"/>
</dbReference>
<feature type="transmembrane region" description="Helical" evidence="12">
    <location>
        <begin position="359"/>
        <end position="382"/>
    </location>
</feature>
<dbReference type="Pfam" id="PF01654">
    <property type="entry name" value="Cyt_bd_oxida_I"/>
    <property type="match status" value="1"/>
</dbReference>
<evidence type="ECO:0000313" key="13">
    <source>
        <dbReference type="EMBL" id="TVZ04569.1"/>
    </source>
</evidence>
<protein>
    <submittedName>
        <fullName evidence="13">Cytochrome ubiquinol oxidase subunit I</fullName>
    </submittedName>
</protein>
<dbReference type="PIRSF" id="PIRSF006446">
    <property type="entry name" value="Cyt_quinol_oxidase_1"/>
    <property type="match status" value="1"/>
</dbReference>
<dbReference type="GO" id="GO:0016682">
    <property type="term" value="F:oxidoreductase activity, acting on diphenols and related substances as donors, oxygen as acceptor"/>
    <property type="evidence" value="ECO:0007669"/>
    <property type="project" value="TreeGrafter"/>
</dbReference>
<dbReference type="GO" id="GO:0020037">
    <property type="term" value="F:heme binding"/>
    <property type="evidence" value="ECO:0007669"/>
    <property type="project" value="TreeGrafter"/>
</dbReference>
<reference evidence="13 14" key="1">
    <citation type="submission" date="2018-11" db="EMBL/GenBank/DDBJ databases">
        <title>Trebonia kvetii gen.nov., sp.nov., a novel acidophilic actinobacterium, and proposal of the new actinobacterial family Treboniaceae fam. nov.</title>
        <authorList>
            <person name="Rapoport D."/>
            <person name="Sagova-Mareckova M."/>
            <person name="Sedlacek I."/>
            <person name="Provaznik J."/>
            <person name="Kralova S."/>
            <person name="Pavlinic D."/>
            <person name="Benes V."/>
            <person name="Kopecky J."/>
        </authorList>
    </citation>
    <scope>NUCLEOTIDE SEQUENCE [LARGE SCALE GENOMIC DNA]</scope>
    <source>
        <strain evidence="13 14">15Tr583</strain>
    </source>
</reference>
<keyword evidence="10 12" id="KW-0408">Iron</keyword>
<evidence type="ECO:0000256" key="11">
    <source>
        <dbReference type="ARBA" id="ARBA00023136"/>
    </source>
</evidence>
<evidence type="ECO:0000256" key="8">
    <source>
        <dbReference type="ARBA" id="ARBA00022982"/>
    </source>
</evidence>
<dbReference type="InterPro" id="IPR002585">
    <property type="entry name" value="Cyt-d_ubiquinol_oxidase_su_1"/>
</dbReference>
<proteinExistence type="inferred from homology"/>
<dbReference type="OrthoDB" id="9807042at2"/>
<feature type="transmembrane region" description="Helical" evidence="12">
    <location>
        <begin position="320"/>
        <end position="347"/>
    </location>
</feature>
<evidence type="ECO:0000256" key="2">
    <source>
        <dbReference type="ARBA" id="ARBA00009819"/>
    </source>
</evidence>
<keyword evidence="4 12" id="KW-1003">Cell membrane</keyword>
<feature type="transmembrane region" description="Helical" evidence="12">
    <location>
        <begin position="135"/>
        <end position="158"/>
    </location>
</feature>
<evidence type="ECO:0000256" key="7">
    <source>
        <dbReference type="ARBA" id="ARBA00022723"/>
    </source>
</evidence>
<dbReference type="PANTHER" id="PTHR30365:SF14">
    <property type="entry name" value="CYTOCHROME BD MENAQUINOL OXIDASE SUBUNIT I-RELATED"/>
    <property type="match status" value="1"/>
</dbReference>
<feature type="transmembrane region" description="Helical" evidence="12">
    <location>
        <begin position="192"/>
        <end position="211"/>
    </location>
</feature>
<keyword evidence="11 12" id="KW-0472">Membrane</keyword>
<dbReference type="GO" id="GO:0019646">
    <property type="term" value="P:aerobic electron transport chain"/>
    <property type="evidence" value="ECO:0007669"/>
    <property type="project" value="InterPro"/>
</dbReference>
<dbReference type="Proteomes" id="UP000460272">
    <property type="component" value="Unassembled WGS sequence"/>
</dbReference>
<evidence type="ECO:0000256" key="10">
    <source>
        <dbReference type="ARBA" id="ARBA00023004"/>
    </source>
</evidence>
<keyword evidence="6 12" id="KW-0812">Transmembrane</keyword>
<accession>A0A6P2BZI8</accession>
<evidence type="ECO:0000256" key="4">
    <source>
        <dbReference type="ARBA" id="ARBA00022475"/>
    </source>
</evidence>
<keyword evidence="8 12" id="KW-0249">Electron transport</keyword>
<feature type="transmembrane region" description="Helical" evidence="12">
    <location>
        <begin position="402"/>
        <end position="430"/>
    </location>
</feature>
<sequence length="464" mass="50488">MMLHLAAQVSGQVVPARAQMAATLGFHIILACLGIAFPTIVLLAEFIGLRRHDETALLLARRWSQAMGVLIAVGAVTGTVLSFELGLLWPGLMRQYGSVLGFPFAIEGLFFFLEAIFAGVYLWGWQRLPGWAHWWSGVPIAVSGIFGAMSVIAVNSWMNTPGGFTESDGRITSISPWQVFFNHAALYEMPHMVLAAYMVVGFLVAGVYAAGILRGRRDRYHHAGFAIGFVPAAILTPFQIFVGDTAARSIAADQPVKFAAMEYVAQTSRQVPEWIGGVYVNGNIYAGIKIPFLDSLLVGFGPGTRVIGWDSVAPADRPPVVWLIHLAFDIMVGIGTLLLLYGLWAAYEWWRRRRLPPQRLFWWAGAVSGLAAIVAMECGWIVTEVGRQPWVVYRLLPTADAATSNGGVLTSLTLVVVVYAVLGVATIAILRLLSRRWRRGDAVQAVPYGPSPAPQDADAGKAER</sequence>
<feature type="transmembrane region" description="Helical" evidence="12">
    <location>
        <begin position="69"/>
        <end position="89"/>
    </location>
</feature>
<organism evidence="13 14">
    <name type="scientific">Trebonia kvetii</name>
    <dbReference type="NCBI Taxonomy" id="2480626"/>
    <lineage>
        <taxon>Bacteria</taxon>
        <taxon>Bacillati</taxon>
        <taxon>Actinomycetota</taxon>
        <taxon>Actinomycetes</taxon>
        <taxon>Streptosporangiales</taxon>
        <taxon>Treboniaceae</taxon>
        <taxon>Trebonia</taxon>
    </lineage>
</organism>
<dbReference type="GO" id="GO:0005886">
    <property type="term" value="C:plasma membrane"/>
    <property type="evidence" value="ECO:0007669"/>
    <property type="project" value="UniProtKB-SubCell"/>
</dbReference>
<keyword evidence="5 12" id="KW-0349">Heme</keyword>
<dbReference type="AlphaFoldDB" id="A0A6P2BZI8"/>
<comment type="caution">
    <text evidence="13">The sequence shown here is derived from an EMBL/GenBank/DDBJ whole genome shotgun (WGS) entry which is preliminary data.</text>
</comment>
<dbReference type="EMBL" id="RPFW01000003">
    <property type="protein sequence ID" value="TVZ04569.1"/>
    <property type="molecule type" value="Genomic_DNA"/>
</dbReference>
<comment type="subcellular location">
    <subcellularLocation>
        <location evidence="1">Cell membrane</location>
        <topology evidence="1">Multi-pass membrane protein</topology>
    </subcellularLocation>
</comment>
<evidence type="ECO:0000256" key="12">
    <source>
        <dbReference type="PIRNR" id="PIRNR006446"/>
    </source>
</evidence>
<name>A0A6P2BZI8_9ACTN</name>
<dbReference type="PANTHER" id="PTHR30365">
    <property type="entry name" value="CYTOCHROME D UBIQUINOL OXIDASE"/>
    <property type="match status" value="1"/>
</dbReference>
<keyword evidence="7 12" id="KW-0479">Metal-binding</keyword>
<feature type="transmembrane region" description="Helical" evidence="12">
    <location>
        <begin position="223"/>
        <end position="242"/>
    </location>
</feature>
<keyword evidence="9 12" id="KW-1133">Transmembrane helix</keyword>
<keyword evidence="3 12" id="KW-0813">Transport</keyword>
<evidence type="ECO:0000256" key="6">
    <source>
        <dbReference type="ARBA" id="ARBA00022692"/>
    </source>
</evidence>
<dbReference type="GO" id="GO:0070069">
    <property type="term" value="C:cytochrome complex"/>
    <property type="evidence" value="ECO:0007669"/>
    <property type="project" value="UniProtKB-UniRule"/>
</dbReference>
<dbReference type="GO" id="GO:0046872">
    <property type="term" value="F:metal ion binding"/>
    <property type="evidence" value="ECO:0007669"/>
    <property type="project" value="UniProtKB-UniRule"/>
</dbReference>
<evidence type="ECO:0000256" key="1">
    <source>
        <dbReference type="ARBA" id="ARBA00004651"/>
    </source>
</evidence>
<evidence type="ECO:0000256" key="3">
    <source>
        <dbReference type="ARBA" id="ARBA00022448"/>
    </source>
</evidence>